<gene>
    <name evidence="2" type="ORF">FAGAP_892</name>
</gene>
<evidence type="ECO:0000256" key="1">
    <source>
        <dbReference type="SAM" id="MobiDB-lite"/>
    </source>
</evidence>
<feature type="region of interest" description="Disordered" evidence="1">
    <location>
        <begin position="161"/>
        <end position="197"/>
    </location>
</feature>
<feature type="compositionally biased region" description="Acidic residues" evidence="1">
    <location>
        <begin position="101"/>
        <end position="114"/>
    </location>
</feature>
<feature type="region of interest" description="Disordered" evidence="1">
    <location>
        <begin position="1"/>
        <end position="120"/>
    </location>
</feature>
<organism evidence="2 3">
    <name type="scientific">Fusarium agapanthi</name>
    <dbReference type="NCBI Taxonomy" id="1803897"/>
    <lineage>
        <taxon>Eukaryota</taxon>
        <taxon>Fungi</taxon>
        <taxon>Dikarya</taxon>
        <taxon>Ascomycota</taxon>
        <taxon>Pezizomycotina</taxon>
        <taxon>Sordariomycetes</taxon>
        <taxon>Hypocreomycetidae</taxon>
        <taxon>Hypocreales</taxon>
        <taxon>Nectriaceae</taxon>
        <taxon>Fusarium</taxon>
        <taxon>Fusarium fujikuroi species complex</taxon>
    </lineage>
</organism>
<dbReference type="EMBL" id="LUFC02000051">
    <property type="protein sequence ID" value="KAF4502875.1"/>
    <property type="molecule type" value="Genomic_DNA"/>
</dbReference>
<accession>A0A9P5BIK6</accession>
<feature type="compositionally biased region" description="Polar residues" evidence="1">
    <location>
        <begin position="180"/>
        <end position="197"/>
    </location>
</feature>
<comment type="caution">
    <text evidence="2">The sequence shown here is derived from an EMBL/GenBank/DDBJ whole genome shotgun (WGS) entry which is preliminary data.</text>
</comment>
<keyword evidence="3" id="KW-1185">Reference proteome</keyword>
<name>A0A9P5BIK6_9HYPO</name>
<proteinExistence type="predicted"/>
<sequence>MEPLKSRKAQPYLRPRDPTQASRVAQYDERSARGARGRPKSYAHPAPQVAPPSPLRHYGRSANNSRPRRMKRYHPYDRQPQHVAIPEDEEDGEMVYHDEEPSYDEEFGDLEDPQDPQHDNKYDLENLIKAQSKATFALNRQLPQRFKEEISTIAGAQANFQAQGSTGRGAPFQMGLESTVDPSSLTSNTRGNGNHGS</sequence>
<dbReference type="AlphaFoldDB" id="A0A9P5BIK6"/>
<reference evidence="2" key="1">
    <citation type="submission" date="2020-01" db="EMBL/GenBank/DDBJ databases">
        <title>Identification and distribution of gene clusters putatively required for synthesis of sphingolipid metabolism inhibitors in phylogenetically diverse species of the filamentous fungus Fusarium.</title>
        <authorList>
            <person name="Kim H.-S."/>
            <person name="Busman M."/>
            <person name="Brown D.W."/>
            <person name="Divon H."/>
            <person name="Uhlig S."/>
            <person name="Proctor R.H."/>
        </authorList>
    </citation>
    <scope>NUCLEOTIDE SEQUENCE</scope>
    <source>
        <strain evidence="2">NRRL 31653</strain>
    </source>
</reference>
<evidence type="ECO:0000313" key="2">
    <source>
        <dbReference type="EMBL" id="KAF4502875.1"/>
    </source>
</evidence>
<dbReference type="Proteomes" id="UP000737391">
    <property type="component" value="Unassembled WGS sequence"/>
</dbReference>
<dbReference type="OrthoDB" id="5076685at2759"/>
<protein>
    <submittedName>
        <fullName evidence="2">Uncharacterized protein</fullName>
    </submittedName>
</protein>
<evidence type="ECO:0000313" key="3">
    <source>
        <dbReference type="Proteomes" id="UP000737391"/>
    </source>
</evidence>